<dbReference type="Proteomes" id="UP000597444">
    <property type="component" value="Unassembled WGS sequence"/>
</dbReference>
<gene>
    <name evidence="3" type="ORF">KSF_019680</name>
</gene>
<dbReference type="RefSeq" id="WP_220202787.1">
    <property type="nucleotide sequence ID" value="NZ_BNJK01000001.1"/>
</dbReference>
<dbReference type="SUPFAM" id="SSF53850">
    <property type="entry name" value="Periplasmic binding protein-like II"/>
    <property type="match status" value="1"/>
</dbReference>
<evidence type="ECO:0000313" key="3">
    <source>
        <dbReference type="EMBL" id="GHO91920.1"/>
    </source>
</evidence>
<accession>A0A8J3IJH6</accession>
<evidence type="ECO:0000313" key="4">
    <source>
        <dbReference type="Proteomes" id="UP000597444"/>
    </source>
</evidence>
<dbReference type="Pfam" id="PF04069">
    <property type="entry name" value="OpuAC"/>
    <property type="match status" value="1"/>
</dbReference>
<evidence type="ECO:0000256" key="1">
    <source>
        <dbReference type="SAM" id="SignalP"/>
    </source>
</evidence>
<dbReference type="Gene3D" id="3.40.190.10">
    <property type="entry name" value="Periplasmic binding protein-like II"/>
    <property type="match status" value="1"/>
</dbReference>
<comment type="caution">
    <text evidence="3">The sequence shown here is derived from an EMBL/GenBank/DDBJ whole genome shotgun (WGS) entry which is preliminary data.</text>
</comment>
<keyword evidence="1" id="KW-0732">Signal</keyword>
<proteinExistence type="predicted"/>
<protein>
    <submittedName>
        <fullName evidence="3">Glycine/betaine ABC transporter substrate-binding protein</fullName>
    </submittedName>
</protein>
<sequence>MTSLRSLQTKFLVCFALVALLILSACGTSGNSGGTTTGTGGGSTSGTSKGPITVASKLDTESQLIAKMYTLLLRKAGFTINEKPALGNNTIIFQAISSNQIDLYPEFTATALNKLGLPSANDPKKDYETVKEQYNQKYQLTWLDASPLNDGYALCTSKEQSQKGGFTSISQLTSKASGLVLTSPSDGVSFVDGLKSAYGLTTKSFKQTKTVDYALGFQAVKSNQAQVTVCYTTDGSITQNGFVFLNDDKHGFPEFNPAPLVRNSVAQKYPDIATTLNPLAPDLTTDVSIQLQKQVADMKQSGTSVSQAITKVATDFLTSKGLL</sequence>
<dbReference type="EMBL" id="BNJK01000001">
    <property type="protein sequence ID" value="GHO91920.1"/>
    <property type="molecule type" value="Genomic_DNA"/>
</dbReference>
<keyword evidence="4" id="KW-1185">Reference proteome</keyword>
<dbReference type="Gene3D" id="3.40.190.120">
    <property type="entry name" value="Osmoprotection protein (prox), domain 2"/>
    <property type="match status" value="1"/>
</dbReference>
<evidence type="ECO:0000259" key="2">
    <source>
        <dbReference type="Pfam" id="PF04069"/>
    </source>
</evidence>
<feature type="chain" id="PRO_5035327602" evidence="1">
    <location>
        <begin position="28"/>
        <end position="323"/>
    </location>
</feature>
<dbReference type="AlphaFoldDB" id="A0A8J3IJH6"/>
<dbReference type="GO" id="GO:0043190">
    <property type="term" value="C:ATP-binding cassette (ABC) transporter complex"/>
    <property type="evidence" value="ECO:0007669"/>
    <property type="project" value="InterPro"/>
</dbReference>
<dbReference type="PROSITE" id="PS51257">
    <property type="entry name" value="PROKAR_LIPOPROTEIN"/>
    <property type="match status" value="1"/>
</dbReference>
<feature type="signal peptide" evidence="1">
    <location>
        <begin position="1"/>
        <end position="27"/>
    </location>
</feature>
<name>A0A8J3IJH6_9CHLR</name>
<organism evidence="3 4">
    <name type="scientific">Reticulibacter mediterranei</name>
    <dbReference type="NCBI Taxonomy" id="2778369"/>
    <lineage>
        <taxon>Bacteria</taxon>
        <taxon>Bacillati</taxon>
        <taxon>Chloroflexota</taxon>
        <taxon>Ktedonobacteria</taxon>
        <taxon>Ktedonobacterales</taxon>
        <taxon>Reticulibacteraceae</taxon>
        <taxon>Reticulibacter</taxon>
    </lineage>
</organism>
<reference evidence="3" key="1">
    <citation type="submission" date="2020-10" db="EMBL/GenBank/DDBJ databases">
        <title>Taxonomic study of unclassified bacteria belonging to the class Ktedonobacteria.</title>
        <authorList>
            <person name="Yabe S."/>
            <person name="Wang C.M."/>
            <person name="Zheng Y."/>
            <person name="Sakai Y."/>
            <person name="Cavaletti L."/>
            <person name="Monciardini P."/>
            <person name="Donadio S."/>
        </authorList>
    </citation>
    <scope>NUCLEOTIDE SEQUENCE</scope>
    <source>
        <strain evidence="3">ID150040</strain>
    </source>
</reference>
<dbReference type="GO" id="GO:0022857">
    <property type="term" value="F:transmembrane transporter activity"/>
    <property type="evidence" value="ECO:0007669"/>
    <property type="project" value="InterPro"/>
</dbReference>
<dbReference type="InterPro" id="IPR007210">
    <property type="entry name" value="ABC_Gly_betaine_transp_sub-bd"/>
</dbReference>
<feature type="domain" description="ABC-type glycine betaine transport system substrate-binding" evidence="2">
    <location>
        <begin position="51"/>
        <end position="305"/>
    </location>
</feature>